<sequence>MTHTTQSGGAASGPRYFVLRNFPPNEHGRRYEARVADGSDTPPTAIRNTEFFVLDLTSDPHAPAAMIAYARACSATRPDLAADMLERFDAGDTVEAAATAEPEELIAAATGLSMMHALIADDAHAATHQSLAEYRNGLLRAFDNPAVRSTMSIASAMKRQDRARIAGAVDQLRAALAAWPKSSSEICIEVALKILQENAACGGFVTACDTPIAVPADGRETVQLRAEVDRLNAIINTPQSGDFMRAVSIEAEHQRQRWSSEHDGGKAPADWFWLVGYLAGKGLHAHAAGDILKAEHHVITTAAALANWHLAIFGQTDMRPGIESQVAQSAQSKGGDR</sequence>
<proteinExistence type="predicted"/>
<dbReference type="STRING" id="999541.bgla_1g10680"/>
<dbReference type="eggNOG" id="ENOG5033KQQ">
    <property type="taxonomic scope" value="Bacteria"/>
</dbReference>
<evidence type="ECO:0000313" key="2">
    <source>
        <dbReference type="Proteomes" id="UP000008316"/>
    </source>
</evidence>
<name>F2L9I8_BURGS</name>
<dbReference type="Proteomes" id="UP000008316">
    <property type="component" value="Chromosome 1"/>
</dbReference>
<dbReference type="EMBL" id="CP002599">
    <property type="protein sequence ID" value="AEA59751.1"/>
    <property type="molecule type" value="Genomic_DNA"/>
</dbReference>
<dbReference type="HOGENOM" id="CLU_823037_0_0_4"/>
<dbReference type="KEGG" id="bgd:bgla_1g10680"/>
<accession>F2L9I8</accession>
<protein>
    <submittedName>
        <fullName evidence="1">Gp03</fullName>
    </submittedName>
</protein>
<evidence type="ECO:0000313" key="1">
    <source>
        <dbReference type="EMBL" id="AEA59751.1"/>
    </source>
</evidence>
<organism evidence="1 2">
    <name type="scientific">Burkholderia gladioli (strain BSR3)</name>
    <dbReference type="NCBI Taxonomy" id="999541"/>
    <lineage>
        <taxon>Bacteria</taxon>
        <taxon>Pseudomonadati</taxon>
        <taxon>Pseudomonadota</taxon>
        <taxon>Betaproteobacteria</taxon>
        <taxon>Burkholderiales</taxon>
        <taxon>Burkholderiaceae</taxon>
        <taxon>Burkholderia</taxon>
    </lineage>
</organism>
<dbReference type="AlphaFoldDB" id="F2L9I8"/>
<gene>
    <name evidence="1" type="ordered locus">bgla_1g10680</name>
</gene>
<keyword evidence="2" id="KW-1185">Reference proteome</keyword>
<dbReference type="RefSeq" id="WP_013697102.1">
    <property type="nucleotide sequence ID" value="NC_015381.1"/>
</dbReference>
<reference evidence="1 2" key="1">
    <citation type="journal article" date="2011" name="J. Bacteriol.">
        <title>Complete genome sequence of Burkholderia gladioli BSR3.</title>
        <authorList>
            <person name="Seo Y.S."/>
            <person name="Lim J."/>
            <person name="Choi B.S."/>
            <person name="Kim H."/>
            <person name="Goo E."/>
            <person name="Lee B."/>
            <person name="Lim J.S."/>
            <person name="Choi I.Y."/>
            <person name="Moon J.S."/>
            <person name="Kim J."/>
            <person name="Hwang I."/>
        </authorList>
    </citation>
    <scope>NUCLEOTIDE SEQUENCE [LARGE SCALE GENOMIC DNA]</scope>
    <source>
        <strain evidence="1 2">BSR3</strain>
    </source>
</reference>